<name>A0A081FWG3_9GAMM</name>
<keyword evidence="2" id="KW-1185">Reference proteome</keyword>
<sequence length="84" mass="8831">MATPAASAVSTGPDAGRVDLVSAIATAVPMAEFFYKALKCREFLITGVVSGKCEEFDYQTVAGRYSNAFAEAGCLSQGQMADRL</sequence>
<dbReference type="Proteomes" id="UP000028252">
    <property type="component" value="Unassembled WGS sequence"/>
</dbReference>
<dbReference type="AlphaFoldDB" id="A0A081FWG3"/>
<gene>
    <name evidence="1" type="ORF">ADIMK_2977</name>
</gene>
<dbReference type="EMBL" id="JMQN01000045">
    <property type="protein sequence ID" value="KEA62868.1"/>
    <property type="molecule type" value="Genomic_DNA"/>
</dbReference>
<comment type="caution">
    <text evidence="1">The sequence shown here is derived from an EMBL/GenBank/DDBJ whole genome shotgun (WGS) entry which is preliminary data.</text>
</comment>
<reference evidence="1 2" key="1">
    <citation type="submission" date="2014-04" db="EMBL/GenBank/DDBJ databases">
        <title>Marinobacterium kochiensis sp. nov., isolated from sediment sample collected from Kochi backwaters in Kerala, India.</title>
        <authorList>
            <person name="Singh A."/>
            <person name="Pinnaka A.K."/>
        </authorList>
    </citation>
    <scope>NUCLEOTIDE SEQUENCE [LARGE SCALE GENOMIC DNA]</scope>
    <source>
        <strain evidence="1 2">AK27</strain>
    </source>
</reference>
<evidence type="ECO:0000313" key="1">
    <source>
        <dbReference type="EMBL" id="KEA62868.1"/>
    </source>
</evidence>
<organism evidence="1 2">
    <name type="scientific">Marinobacterium lacunae</name>
    <dbReference type="NCBI Taxonomy" id="1232683"/>
    <lineage>
        <taxon>Bacteria</taxon>
        <taxon>Pseudomonadati</taxon>
        <taxon>Pseudomonadota</taxon>
        <taxon>Gammaproteobacteria</taxon>
        <taxon>Oceanospirillales</taxon>
        <taxon>Oceanospirillaceae</taxon>
        <taxon>Marinobacterium</taxon>
    </lineage>
</organism>
<protein>
    <submittedName>
        <fullName evidence="1">Uncharacterized protein</fullName>
    </submittedName>
</protein>
<accession>A0A081FWG3</accession>
<proteinExistence type="predicted"/>
<evidence type="ECO:0000313" key="2">
    <source>
        <dbReference type="Proteomes" id="UP000028252"/>
    </source>
</evidence>
<dbReference type="PATRIC" id="fig|1232683.4.peg.2928"/>
<dbReference type="STRING" id="1232683.ADIMK_2977"/>